<dbReference type="EMBL" id="JBHTLN010000001">
    <property type="protein sequence ID" value="MFD1122780.1"/>
    <property type="molecule type" value="Genomic_DNA"/>
</dbReference>
<evidence type="ECO:0000313" key="5">
    <source>
        <dbReference type="Proteomes" id="UP001597206"/>
    </source>
</evidence>
<keyword evidence="1" id="KW-0175">Coiled coil</keyword>
<dbReference type="RefSeq" id="WP_379033720.1">
    <property type="nucleotide sequence ID" value="NZ_JBHTLN010000001.1"/>
</dbReference>
<keyword evidence="5" id="KW-1185">Reference proteome</keyword>
<keyword evidence="2" id="KW-0472">Membrane</keyword>
<evidence type="ECO:0000256" key="3">
    <source>
        <dbReference type="SAM" id="SignalP"/>
    </source>
</evidence>
<dbReference type="Proteomes" id="UP001597206">
    <property type="component" value="Unassembled WGS sequence"/>
</dbReference>
<evidence type="ECO:0000313" key="4">
    <source>
        <dbReference type="EMBL" id="MFD1122780.1"/>
    </source>
</evidence>
<feature type="coiled-coil region" evidence="1">
    <location>
        <begin position="53"/>
        <end position="80"/>
    </location>
</feature>
<name>A0ABW3PEH7_9PROT</name>
<gene>
    <name evidence="4" type="ORF">ACFQ2T_09725</name>
</gene>
<organism evidence="4 5">
    <name type="scientific">Methylophilus flavus</name>
    <dbReference type="NCBI Taxonomy" id="640084"/>
    <lineage>
        <taxon>Bacteria</taxon>
        <taxon>Pseudomonadati</taxon>
        <taxon>Pseudomonadota</taxon>
        <taxon>Betaproteobacteria</taxon>
        <taxon>Nitrosomonadales</taxon>
        <taxon>Methylophilaceae</taxon>
        <taxon>Methylophilus</taxon>
    </lineage>
</organism>
<keyword evidence="2" id="KW-0812">Transmembrane</keyword>
<comment type="caution">
    <text evidence="4">The sequence shown here is derived from an EMBL/GenBank/DDBJ whole genome shotgun (WGS) entry which is preliminary data.</text>
</comment>
<dbReference type="SUPFAM" id="SSF48452">
    <property type="entry name" value="TPR-like"/>
    <property type="match status" value="1"/>
</dbReference>
<evidence type="ECO:0000256" key="2">
    <source>
        <dbReference type="SAM" id="Phobius"/>
    </source>
</evidence>
<keyword evidence="2" id="KW-1133">Transmembrane helix</keyword>
<dbReference type="InterPro" id="IPR019734">
    <property type="entry name" value="TPR_rpt"/>
</dbReference>
<dbReference type="InterPro" id="IPR011990">
    <property type="entry name" value="TPR-like_helical_dom_sf"/>
</dbReference>
<proteinExistence type="predicted"/>
<accession>A0ABW3PEH7</accession>
<dbReference type="Pfam" id="PF13174">
    <property type="entry name" value="TPR_6"/>
    <property type="match status" value="1"/>
</dbReference>
<feature type="signal peptide" evidence="3">
    <location>
        <begin position="1"/>
        <end position="22"/>
    </location>
</feature>
<keyword evidence="3" id="KW-0732">Signal</keyword>
<reference evidence="5" key="1">
    <citation type="journal article" date="2019" name="Int. J. Syst. Evol. Microbiol.">
        <title>The Global Catalogue of Microorganisms (GCM) 10K type strain sequencing project: providing services to taxonomists for standard genome sequencing and annotation.</title>
        <authorList>
            <consortium name="The Broad Institute Genomics Platform"/>
            <consortium name="The Broad Institute Genome Sequencing Center for Infectious Disease"/>
            <person name="Wu L."/>
            <person name="Ma J."/>
        </authorList>
    </citation>
    <scope>NUCLEOTIDE SEQUENCE [LARGE SCALE GENOMIC DNA]</scope>
    <source>
        <strain evidence="5">CCUG 58411</strain>
    </source>
</reference>
<evidence type="ECO:0000256" key="1">
    <source>
        <dbReference type="SAM" id="Coils"/>
    </source>
</evidence>
<dbReference type="Gene3D" id="1.25.40.10">
    <property type="entry name" value="Tetratricopeptide repeat domain"/>
    <property type="match status" value="1"/>
</dbReference>
<feature type="coiled-coil region" evidence="1">
    <location>
        <begin position="131"/>
        <end position="158"/>
    </location>
</feature>
<feature type="chain" id="PRO_5046636412" evidence="3">
    <location>
        <begin position="23"/>
        <end position="533"/>
    </location>
</feature>
<sequence>MKITFCCFVILITLSSHTLAEAGDAEERLKYETFKAKTEISLESLKSVKSQDLMQLQAQIDYQKNLIEQINNQANSLNNNIAIGSVMITVLVSLIGFFSYRNAKTDAQLVAKQEAQYITQQEVKNWFDRNTKDLNTEIDELKLKLRNFEDEANNTAIETKELMADHLTELLDRSISESDNYSNKAPDTTKSQLAQHSSAVPVYQEFVLIKQLEDPQAAIENYNNQRKELGSELPEMQSNILLAQIKKGDAQRQLNKPKEAVATYSNLIKQFGNTENHFFKELIARAYVNKGDTQHQSLNQPKAAIITYDTLIQKFGDSNLPDMHAQIARAYVNKGFTQGQSLDQPEVAVATWNALIQKLEKSLHPVVQAHVAHAYLNRGFIQEQVLSQPEAELETYNHLIQKFAGSKYRIVQAKVAIAYDGLGFKNLLLAKQAWKIRSQRERLLKIAIYNFEKAVELCDEVERPMILSNIAYSNWLLGIKTDTKKQLAEAFALNGKRIRQFTLENLEMHSVSPDESFKDLLNTVFRQTVDQNV</sequence>
<feature type="transmembrane region" description="Helical" evidence="2">
    <location>
        <begin position="81"/>
        <end position="100"/>
    </location>
</feature>
<protein>
    <submittedName>
        <fullName evidence="4">Tol-pal system YbgF family protein</fullName>
    </submittedName>
</protein>